<dbReference type="Proteomes" id="UP000824890">
    <property type="component" value="Unassembled WGS sequence"/>
</dbReference>
<evidence type="ECO:0000313" key="2">
    <source>
        <dbReference type="EMBL" id="KAH0900918.1"/>
    </source>
</evidence>
<organism evidence="2 3">
    <name type="scientific">Brassica napus</name>
    <name type="common">Rape</name>
    <dbReference type="NCBI Taxonomy" id="3708"/>
    <lineage>
        <taxon>Eukaryota</taxon>
        <taxon>Viridiplantae</taxon>
        <taxon>Streptophyta</taxon>
        <taxon>Embryophyta</taxon>
        <taxon>Tracheophyta</taxon>
        <taxon>Spermatophyta</taxon>
        <taxon>Magnoliopsida</taxon>
        <taxon>eudicotyledons</taxon>
        <taxon>Gunneridae</taxon>
        <taxon>Pentapetalae</taxon>
        <taxon>rosids</taxon>
        <taxon>malvids</taxon>
        <taxon>Brassicales</taxon>
        <taxon>Brassicaceae</taxon>
        <taxon>Brassiceae</taxon>
        <taxon>Brassica</taxon>
    </lineage>
</organism>
<name>A0ABQ8B876_BRANA</name>
<dbReference type="EMBL" id="JAGKQM010000011">
    <property type="protein sequence ID" value="KAH0900918.1"/>
    <property type="molecule type" value="Genomic_DNA"/>
</dbReference>
<comment type="caution">
    <text evidence="2">The sequence shown here is derived from an EMBL/GenBank/DDBJ whole genome shotgun (WGS) entry which is preliminary data.</text>
</comment>
<feature type="region of interest" description="Disordered" evidence="1">
    <location>
        <begin position="26"/>
        <end position="49"/>
    </location>
</feature>
<feature type="compositionally biased region" description="Polar residues" evidence="1">
    <location>
        <begin position="37"/>
        <end position="49"/>
    </location>
</feature>
<keyword evidence="3" id="KW-1185">Reference proteome</keyword>
<protein>
    <submittedName>
        <fullName evidence="2">Uncharacterized protein</fullName>
    </submittedName>
</protein>
<accession>A0ABQ8B876</accession>
<sequence length="86" mass="9428">MNGESETGEWRDKRRDFLRWNSFKKMDKKDDGAKSGNVAQSGCTGSVTGNMVAPGTGGAVQIPRDAFEANTKAYFDNLHNKDNATK</sequence>
<proteinExistence type="predicted"/>
<reference evidence="2 3" key="1">
    <citation type="submission" date="2021-05" db="EMBL/GenBank/DDBJ databases">
        <title>Genome Assembly of Synthetic Allotetraploid Brassica napus Reveals Homoeologous Exchanges between Subgenomes.</title>
        <authorList>
            <person name="Davis J.T."/>
        </authorList>
    </citation>
    <scope>NUCLEOTIDE SEQUENCE [LARGE SCALE GENOMIC DNA]</scope>
    <source>
        <strain evidence="3">cv. Da-Ae</strain>
        <tissue evidence="2">Seedling</tissue>
    </source>
</reference>
<evidence type="ECO:0000256" key="1">
    <source>
        <dbReference type="SAM" id="MobiDB-lite"/>
    </source>
</evidence>
<gene>
    <name evidence="2" type="ORF">HID58_040421</name>
</gene>
<evidence type="ECO:0000313" key="3">
    <source>
        <dbReference type="Proteomes" id="UP000824890"/>
    </source>
</evidence>